<reference evidence="8 9" key="1">
    <citation type="submission" date="2016-08" db="EMBL/GenBank/DDBJ databases">
        <authorList>
            <person name="Seilhamer J.J."/>
        </authorList>
    </citation>
    <scope>NUCLEOTIDE SEQUENCE [LARGE SCALE GENOMIC DNA]</scope>
    <source>
        <strain evidence="8 9">A37T2</strain>
    </source>
</reference>
<evidence type="ECO:0000256" key="2">
    <source>
        <dbReference type="ARBA" id="ARBA00022801"/>
    </source>
</evidence>
<dbReference type="SUPFAM" id="SSF51445">
    <property type="entry name" value="(Trans)glycosidases"/>
    <property type="match status" value="1"/>
</dbReference>
<evidence type="ECO:0000259" key="6">
    <source>
        <dbReference type="Pfam" id="PF02836"/>
    </source>
</evidence>
<feature type="chain" id="PRO_5008690232" evidence="4">
    <location>
        <begin position="27"/>
        <end position="659"/>
    </location>
</feature>
<dbReference type="Gene3D" id="2.60.120.260">
    <property type="entry name" value="Galactose-binding domain-like"/>
    <property type="match status" value="1"/>
</dbReference>
<evidence type="ECO:0000259" key="5">
    <source>
        <dbReference type="Pfam" id="PF00703"/>
    </source>
</evidence>
<name>A0A1C4D2J6_9BACT</name>
<evidence type="ECO:0000313" key="9">
    <source>
        <dbReference type="Proteomes" id="UP000242818"/>
    </source>
</evidence>
<dbReference type="InterPro" id="IPR006104">
    <property type="entry name" value="Glyco_hydro_2_N"/>
</dbReference>
<dbReference type="AlphaFoldDB" id="A0A1C4D2J6"/>
<dbReference type="Gene3D" id="3.20.20.80">
    <property type="entry name" value="Glycosidases"/>
    <property type="match status" value="1"/>
</dbReference>
<dbReference type="InterPro" id="IPR013783">
    <property type="entry name" value="Ig-like_fold"/>
</dbReference>
<dbReference type="SUPFAM" id="SSF49303">
    <property type="entry name" value="beta-Galactosidase/glucuronidase domain"/>
    <property type="match status" value="1"/>
</dbReference>
<dbReference type="Pfam" id="PF00703">
    <property type="entry name" value="Glyco_hydro_2"/>
    <property type="match status" value="1"/>
</dbReference>
<gene>
    <name evidence="8" type="ORF">GA0116948_10542</name>
</gene>
<feature type="domain" description="Glycoside hydrolase family 2 catalytic" evidence="6">
    <location>
        <begin position="294"/>
        <end position="540"/>
    </location>
</feature>
<dbReference type="STRING" id="1335309.GA0116948_10542"/>
<keyword evidence="9" id="KW-1185">Reference proteome</keyword>
<dbReference type="GO" id="GO:0005975">
    <property type="term" value="P:carbohydrate metabolic process"/>
    <property type="evidence" value="ECO:0007669"/>
    <property type="project" value="InterPro"/>
</dbReference>
<sequence>MQRKKLYHFYLLTGLLWLLSMSATQAADTLQLPKQNWLFAIDPLRVGEAQQWYHTDFKSQDWDKVNLPHCFSTDPRYFFYTGAAWYRQQLDLQDVPANRRLFLHFGAVFYKCKVYLNDQLVGGHEGGYTPFEVELTAKLNAGKNVVAIWVDNSWDTTTIPGARRGVEVDDPIANQVVPWINYGGITRECWLLSRPAQFIQRVKIEATPDLAKGSARLTVHALLSEDSHLPLQYTIIDPQGKTIRCKWTNANGYTLTSLPAAAVKLWDQDHPFLYHLQCIAGTDTLVQSFAIRKVEVKGTRFLLNGHPIKMGGANRPLDYPGLGSMEPDSVIAKDMGLMKAAGMEFSRFCHYPVSENTLNWMDEHGMLIIEEAGNWQLAPAQMADPAIRKTYAQQLREMITRDWNHPCIIAWSVGNEFHSYRPEGIQWVKDMKAFAQALDSPRLVTFASRFVSSPRLVNKPEDEASNYVDFISANIYGNYAAQLEHVHAIYPNKPVFVSEFGIRTDKVKSEAHRIAHVKEAMEAFRQADYVIGACLWTFNDYLSRFPGTDANGYRPWGAVDPNRNKRGLYDYLQEAFAPLVITQAGWKQQALVVQVSARNDFPLYPTEGYKLQYNGSEVTIPALQPGEQATVTLPATASPQALLTLIRPGGFVIHSEKIQ</sequence>
<evidence type="ECO:0000256" key="3">
    <source>
        <dbReference type="ARBA" id="ARBA00023295"/>
    </source>
</evidence>
<dbReference type="GO" id="GO:0004553">
    <property type="term" value="F:hydrolase activity, hydrolyzing O-glycosyl compounds"/>
    <property type="evidence" value="ECO:0007669"/>
    <property type="project" value="InterPro"/>
</dbReference>
<keyword evidence="2" id="KW-0378">Hydrolase</keyword>
<dbReference type="SUPFAM" id="SSF49785">
    <property type="entry name" value="Galactose-binding domain-like"/>
    <property type="match status" value="1"/>
</dbReference>
<dbReference type="InterPro" id="IPR051913">
    <property type="entry name" value="GH2_Domain-Containing"/>
</dbReference>
<dbReference type="EMBL" id="FMAR01000005">
    <property type="protein sequence ID" value="SCC25674.1"/>
    <property type="molecule type" value="Genomic_DNA"/>
</dbReference>
<proteinExistence type="inferred from homology"/>
<dbReference type="InterPro" id="IPR036156">
    <property type="entry name" value="Beta-gal/glucu_dom_sf"/>
</dbReference>
<dbReference type="PRINTS" id="PR00132">
    <property type="entry name" value="GLHYDRLASE2"/>
</dbReference>
<feature type="domain" description="Glycosyl hydrolases family 2 sugar binding" evidence="7">
    <location>
        <begin position="57"/>
        <end position="195"/>
    </location>
</feature>
<dbReference type="Pfam" id="PF02836">
    <property type="entry name" value="Glyco_hydro_2_C"/>
    <property type="match status" value="1"/>
</dbReference>
<dbReference type="InterPro" id="IPR006102">
    <property type="entry name" value="Ig-like_GH2"/>
</dbReference>
<dbReference type="InterPro" id="IPR017853">
    <property type="entry name" value="GH"/>
</dbReference>
<dbReference type="PANTHER" id="PTHR42732:SF1">
    <property type="entry name" value="BETA-MANNOSIDASE"/>
    <property type="match status" value="1"/>
</dbReference>
<evidence type="ECO:0000259" key="7">
    <source>
        <dbReference type="Pfam" id="PF02837"/>
    </source>
</evidence>
<dbReference type="Pfam" id="PF02837">
    <property type="entry name" value="Glyco_hydro_2_N"/>
    <property type="match status" value="1"/>
</dbReference>
<evidence type="ECO:0000313" key="8">
    <source>
        <dbReference type="EMBL" id="SCC25674.1"/>
    </source>
</evidence>
<keyword evidence="4" id="KW-0732">Signal</keyword>
<feature type="domain" description="Glycoside hydrolase family 2 immunoglobulin-like beta-sandwich" evidence="5">
    <location>
        <begin position="203"/>
        <end position="292"/>
    </location>
</feature>
<dbReference type="InterPro" id="IPR006103">
    <property type="entry name" value="Glyco_hydro_2_cat"/>
</dbReference>
<comment type="similarity">
    <text evidence="1">Belongs to the glycosyl hydrolase 2 family.</text>
</comment>
<feature type="signal peptide" evidence="4">
    <location>
        <begin position="1"/>
        <end position="26"/>
    </location>
</feature>
<organism evidence="8 9">
    <name type="scientific">Chitinophaga costaii</name>
    <dbReference type="NCBI Taxonomy" id="1335309"/>
    <lineage>
        <taxon>Bacteria</taxon>
        <taxon>Pseudomonadati</taxon>
        <taxon>Bacteroidota</taxon>
        <taxon>Chitinophagia</taxon>
        <taxon>Chitinophagales</taxon>
        <taxon>Chitinophagaceae</taxon>
        <taxon>Chitinophaga</taxon>
    </lineage>
</organism>
<evidence type="ECO:0000256" key="1">
    <source>
        <dbReference type="ARBA" id="ARBA00007401"/>
    </source>
</evidence>
<keyword evidence="3" id="KW-0326">Glycosidase</keyword>
<dbReference type="Gene3D" id="2.60.40.10">
    <property type="entry name" value="Immunoglobulins"/>
    <property type="match status" value="1"/>
</dbReference>
<dbReference type="Proteomes" id="UP000242818">
    <property type="component" value="Unassembled WGS sequence"/>
</dbReference>
<evidence type="ECO:0000256" key="4">
    <source>
        <dbReference type="SAM" id="SignalP"/>
    </source>
</evidence>
<accession>A0A1C4D2J6</accession>
<dbReference type="InterPro" id="IPR008979">
    <property type="entry name" value="Galactose-bd-like_sf"/>
</dbReference>
<dbReference type="RefSeq" id="WP_165798416.1">
    <property type="nucleotide sequence ID" value="NZ_FMAR01000005.1"/>
</dbReference>
<dbReference type="InterPro" id="IPR006101">
    <property type="entry name" value="Glyco_hydro_2"/>
</dbReference>
<protein>
    <submittedName>
        <fullName evidence="8">Beta-glucuronidase</fullName>
    </submittedName>
</protein>
<dbReference type="PANTHER" id="PTHR42732">
    <property type="entry name" value="BETA-GALACTOSIDASE"/>
    <property type="match status" value="1"/>
</dbReference>